<keyword evidence="1" id="KW-0812">Transmembrane</keyword>
<dbReference type="GeneID" id="75913151"/>
<proteinExistence type="predicted"/>
<reference evidence="2" key="2">
    <citation type="journal article" date="2022" name="Proc. Natl. Acad. Sci. U.S.A.">
        <title>Diploid-dominant life cycles characterize the early evolution of Fungi.</title>
        <authorList>
            <person name="Amses K.R."/>
            <person name="Simmons D.R."/>
            <person name="Longcore J.E."/>
            <person name="Mondo S.J."/>
            <person name="Seto K."/>
            <person name="Jeronimo G.H."/>
            <person name="Bonds A.E."/>
            <person name="Quandt C.A."/>
            <person name="Davis W.J."/>
            <person name="Chang Y."/>
            <person name="Federici B.A."/>
            <person name="Kuo A."/>
            <person name="LaButti K."/>
            <person name="Pangilinan J."/>
            <person name="Andreopoulos W."/>
            <person name="Tritt A."/>
            <person name="Riley R."/>
            <person name="Hundley H."/>
            <person name="Johnson J."/>
            <person name="Lipzen A."/>
            <person name="Barry K."/>
            <person name="Lang B.F."/>
            <person name="Cuomo C.A."/>
            <person name="Buchler N.E."/>
            <person name="Grigoriev I.V."/>
            <person name="Spatafora J.W."/>
            <person name="Stajich J.E."/>
            <person name="James T.Y."/>
        </authorList>
    </citation>
    <scope>NUCLEOTIDE SEQUENCE</scope>
    <source>
        <strain evidence="2">AG</strain>
    </source>
</reference>
<dbReference type="RefSeq" id="XP_051446235.1">
    <property type="nucleotide sequence ID" value="XM_051587806.1"/>
</dbReference>
<protein>
    <submittedName>
        <fullName evidence="2">Uncharacterized protein</fullName>
    </submittedName>
</protein>
<reference evidence="2" key="1">
    <citation type="submission" date="2021-06" db="EMBL/GenBank/DDBJ databases">
        <authorList>
            <consortium name="DOE Joint Genome Institute"/>
            <person name="Mondo S.J."/>
            <person name="Amses K.R."/>
            <person name="Simmons D.R."/>
            <person name="Longcore J.E."/>
            <person name="Seto K."/>
            <person name="Alves G.H."/>
            <person name="Bonds A.E."/>
            <person name="Quandt C.A."/>
            <person name="Davis W.J."/>
            <person name="Chang Y."/>
            <person name="Letcher P.M."/>
            <person name="Powell M.J."/>
            <person name="Kuo A."/>
            <person name="Labutti K."/>
            <person name="Pangilinan J."/>
            <person name="Andreopoulos W."/>
            <person name="Tritt A."/>
            <person name="Riley R."/>
            <person name="Hundley H."/>
            <person name="Johnson J."/>
            <person name="Lipzen A."/>
            <person name="Barry K."/>
            <person name="Berbee M.L."/>
            <person name="Buchler N.E."/>
            <person name="Grigoriev I.V."/>
            <person name="Spatafora J.W."/>
            <person name="Stajich J.E."/>
            <person name="James T.Y."/>
        </authorList>
    </citation>
    <scope>NUCLEOTIDE SEQUENCE</scope>
    <source>
        <strain evidence="2">AG</strain>
    </source>
</reference>
<accession>A0AAD5EE29</accession>
<evidence type="ECO:0000256" key="1">
    <source>
        <dbReference type="SAM" id="Phobius"/>
    </source>
</evidence>
<feature type="transmembrane region" description="Helical" evidence="1">
    <location>
        <begin position="55"/>
        <end position="76"/>
    </location>
</feature>
<gene>
    <name evidence="2" type="ORF">K450DRAFT_233737</name>
</gene>
<name>A0AAD5EE29_UMBRA</name>
<keyword evidence="1" id="KW-1133">Transmembrane helix</keyword>
<comment type="caution">
    <text evidence="2">The sequence shown here is derived from an EMBL/GenBank/DDBJ whole genome shotgun (WGS) entry which is preliminary data.</text>
</comment>
<keyword evidence="1" id="KW-0472">Membrane</keyword>
<dbReference type="AlphaFoldDB" id="A0AAD5EE29"/>
<evidence type="ECO:0000313" key="2">
    <source>
        <dbReference type="EMBL" id="KAI8581231.1"/>
    </source>
</evidence>
<keyword evidence="3" id="KW-1185">Reference proteome</keyword>
<organism evidence="2 3">
    <name type="scientific">Umbelopsis ramanniana AG</name>
    <dbReference type="NCBI Taxonomy" id="1314678"/>
    <lineage>
        <taxon>Eukaryota</taxon>
        <taxon>Fungi</taxon>
        <taxon>Fungi incertae sedis</taxon>
        <taxon>Mucoromycota</taxon>
        <taxon>Mucoromycotina</taxon>
        <taxon>Umbelopsidomycetes</taxon>
        <taxon>Umbelopsidales</taxon>
        <taxon>Umbelopsidaceae</taxon>
        <taxon>Umbelopsis</taxon>
    </lineage>
</organism>
<sequence length="198" mass="22119">MQHIASPILIEQIELAKTVSLFSFVRQTNFLFLFALFPCNWQFNDDLLLFLLKMKVLAICAILLVALLQAVTASVFSQLQFIKIVSPASGATVQAGDNMTIKYTMQPLILDHVAFGEALSLNVKFHSRSGNKKQQLLTTIAPKCPVTAKESKYVTYTRQWKVPANTKPGSYAVEFNESFRTRGGTFTATETVKIHIID</sequence>
<dbReference type="Proteomes" id="UP001206595">
    <property type="component" value="Unassembled WGS sequence"/>
</dbReference>
<evidence type="ECO:0000313" key="3">
    <source>
        <dbReference type="Proteomes" id="UP001206595"/>
    </source>
</evidence>
<dbReference type="EMBL" id="MU620907">
    <property type="protein sequence ID" value="KAI8581231.1"/>
    <property type="molecule type" value="Genomic_DNA"/>
</dbReference>